<gene>
    <name evidence="1" type="ORF">BV22DRAFT_921334</name>
</gene>
<name>A0ACB8AX68_9AGAM</name>
<proteinExistence type="predicted"/>
<dbReference type="EMBL" id="MU266883">
    <property type="protein sequence ID" value="KAH7917981.1"/>
    <property type="molecule type" value="Genomic_DNA"/>
</dbReference>
<protein>
    <submittedName>
        <fullName evidence="1">Uncharacterized protein</fullName>
    </submittedName>
</protein>
<evidence type="ECO:0000313" key="2">
    <source>
        <dbReference type="Proteomes" id="UP000790709"/>
    </source>
</evidence>
<organism evidence="1 2">
    <name type="scientific">Leucogyrophana mollusca</name>
    <dbReference type="NCBI Taxonomy" id="85980"/>
    <lineage>
        <taxon>Eukaryota</taxon>
        <taxon>Fungi</taxon>
        <taxon>Dikarya</taxon>
        <taxon>Basidiomycota</taxon>
        <taxon>Agaricomycotina</taxon>
        <taxon>Agaricomycetes</taxon>
        <taxon>Agaricomycetidae</taxon>
        <taxon>Boletales</taxon>
        <taxon>Boletales incertae sedis</taxon>
        <taxon>Leucogyrophana</taxon>
    </lineage>
</organism>
<dbReference type="Proteomes" id="UP000790709">
    <property type="component" value="Unassembled WGS sequence"/>
</dbReference>
<evidence type="ECO:0000313" key="1">
    <source>
        <dbReference type="EMBL" id="KAH7917981.1"/>
    </source>
</evidence>
<accession>A0ACB8AX68</accession>
<reference evidence="1" key="1">
    <citation type="journal article" date="2021" name="New Phytol.">
        <title>Evolutionary innovations through gain and loss of genes in the ectomycorrhizal Boletales.</title>
        <authorList>
            <person name="Wu G."/>
            <person name="Miyauchi S."/>
            <person name="Morin E."/>
            <person name="Kuo A."/>
            <person name="Drula E."/>
            <person name="Varga T."/>
            <person name="Kohler A."/>
            <person name="Feng B."/>
            <person name="Cao Y."/>
            <person name="Lipzen A."/>
            <person name="Daum C."/>
            <person name="Hundley H."/>
            <person name="Pangilinan J."/>
            <person name="Johnson J."/>
            <person name="Barry K."/>
            <person name="LaButti K."/>
            <person name="Ng V."/>
            <person name="Ahrendt S."/>
            <person name="Min B."/>
            <person name="Choi I.G."/>
            <person name="Park H."/>
            <person name="Plett J.M."/>
            <person name="Magnuson J."/>
            <person name="Spatafora J.W."/>
            <person name="Nagy L.G."/>
            <person name="Henrissat B."/>
            <person name="Grigoriev I.V."/>
            <person name="Yang Z.L."/>
            <person name="Xu J."/>
            <person name="Martin F.M."/>
        </authorList>
    </citation>
    <scope>NUCLEOTIDE SEQUENCE</scope>
    <source>
        <strain evidence="1">KUC20120723A-06</strain>
    </source>
</reference>
<sequence>MHISRSFLCFCSDLLINLDSFLQAASHWSQRAPHVVELLFSRVCCSSLLVHSVNVFNLYVYVLKPTMV</sequence>
<keyword evidence="2" id="KW-1185">Reference proteome</keyword>
<comment type="caution">
    <text evidence="1">The sequence shown here is derived from an EMBL/GenBank/DDBJ whole genome shotgun (WGS) entry which is preliminary data.</text>
</comment>